<dbReference type="EMBL" id="CP065668">
    <property type="protein sequence ID" value="QPS06816.1"/>
    <property type="molecule type" value="Genomic_DNA"/>
</dbReference>
<dbReference type="Pfam" id="PF02515">
    <property type="entry name" value="CoA_transf_3"/>
    <property type="match status" value="1"/>
</dbReference>
<gene>
    <name evidence="2" type="ORF">I6G66_21240</name>
</gene>
<dbReference type="InterPro" id="IPR003673">
    <property type="entry name" value="CoA-Trfase_fam_III"/>
</dbReference>
<dbReference type="AlphaFoldDB" id="A0A7T2S0M4"/>
<dbReference type="Gene3D" id="3.30.1540.10">
    <property type="entry name" value="formyl-coa transferase, domain 3"/>
    <property type="match status" value="1"/>
</dbReference>
<protein>
    <submittedName>
        <fullName evidence="2">CoA transferase</fullName>
    </submittedName>
</protein>
<evidence type="ECO:0000256" key="1">
    <source>
        <dbReference type="ARBA" id="ARBA00022679"/>
    </source>
</evidence>
<evidence type="ECO:0000313" key="2">
    <source>
        <dbReference type="EMBL" id="QPS06816.1"/>
    </source>
</evidence>
<name>A0A7T2S0M4_DELAC</name>
<organism evidence="2 3">
    <name type="scientific">Delftia acidovorans</name>
    <name type="common">Pseudomonas acidovorans</name>
    <name type="synonym">Comamonas acidovorans</name>
    <dbReference type="NCBI Taxonomy" id="80866"/>
    <lineage>
        <taxon>Bacteria</taxon>
        <taxon>Pseudomonadati</taxon>
        <taxon>Pseudomonadota</taxon>
        <taxon>Betaproteobacteria</taxon>
        <taxon>Burkholderiales</taxon>
        <taxon>Comamonadaceae</taxon>
        <taxon>Delftia</taxon>
    </lineage>
</organism>
<sequence length="404" mass="43356">MKKQSLRPLDGTTVVSLEHAVAAPFCTRQLADLGARVIKVERPGSGDFARGYDQRVQGQSSHFTWINRSKQSLALDLKQDEAMQALLQLLEGADVLVQNLAPGAAARMGLSYAALRERFPRLIVCDISGYGADGPYRDKKAYDLLIQSEAGFLSVTGTPEVPSKAGISVADIAAGMYAYTNILSALLLRGRTGEGSHIDVSMLEALGEWMGYPMYYAFDGAPPPPRTGASHASIYPYGPFEAGKDLGDGGTVMLGLQNEREWKLFCEQVLLQPALAADARFDSNARRNANREELRALILGVFNALDAAQVVQRLDAAGIANARVNDMAGLWSHPQLAARQRWRSVDTPAGPVQALLPPGANSAFDYRMEAVPAVGEHSAAILAELGWSAERIAALCPPPGKTAP</sequence>
<proteinExistence type="predicted"/>
<dbReference type="GO" id="GO:0008410">
    <property type="term" value="F:CoA-transferase activity"/>
    <property type="evidence" value="ECO:0007669"/>
    <property type="project" value="TreeGrafter"/>
</dbReference>
<dbReference type="SUPFAM" id="SSF89796">
    <property type="entry name" value="CoA-transferase family III (CaiB/BaiF)"/>
    <property type="match status" value="1"/>
</dbReference>
<dbReference type="InterPro" id="IPR023606">
    <property type="entry name" value="CoA-Trfase_III_dom_1_sf"/>
</dbReference>
<reference evidence="2 3" key="1">
    <citation type="submission" date="2020-12" db="EMBL/GenBank/DDBJ databases">
        <title>FDA dAtabase for Regulatory Grade micrObial Sequences (FDA-ARGOS): Supporting development and validation of Infectious Disease Dx tests.</title>
        <authorList>
            <person name="Sproer C."/>
            <person name="Gronow S."/>
            <person name="Severitt S."/>
            <person name="Schroder I."/>
            <person name="Tallon L."/>
            <person name="Sadzewicz L."/>
            <person name="Zhao X."/>
            <person name="Boylan J."/>
            <person name="Ott S."/>
            <person name="Bowen H."/>
            <person name="Vavikolanu K."/>
            <person name="Mehta A."/>
            <person name="Aluvathingal J."/>
            <person name="Nadendla S."/>
            <person name="Lowell S."/>
            <person name="Myers T."/>
            <person name="Yan Y."/>
            <person name="Sichtig H."/>
        </authorList>
    </citation>
    <scope>NUCLEOTIDE SEQUENCE [LARGE SCALE GENOMIC DNA]</scope>
    <source>
        <strain evidence="2 3">FDAARGOS_909</strain>
    </source>
</reference>
<dbReference type="RefSeq" id="WP_183021189.1">
    <property type="nucleotide sequence ID" value="NZ_CP065668.1"/>
</dbReference>
<evidence type="ECO:0000313" key="3">
    <source>
        <dbReference type="Proteomes" id="UP000594778"/>
    </source>
</evidence>
<accession>A0A7T2S0M4</accession>
<dbReference type="Gene3D" id="3.40.50.10540">
    <property type="entry name" value="Crotonobetainyl-coa:carnitine coa-transferase, domain 1"/>
    <property type="match status" value="1"/>
</dbReference>
<dbReference type="InterPro" id="IPR044855">
    <property type="entry name" value="CoA-Trfase_III_dom3_sf"/>
</dbReference>
<dbReference type="PANTHER" id="PTHR48207:SF3">
    <property type="entry name" value="SUCCINATE--HYDROXYMETHYLGLUTARATE COA-TRANSFERASE"/>
    <property type="match status" value="1"/>
</dbReference>
<dbReference type="PANTHER" id="PTHR48207">
    <property type="entry name" value="SUCCINATE--HYDROXYMETHYLGLUTARATE COA-TRANSFERASE"/>
    <property type="match status" value="1"/>
</dbReference>
<dbReference type="InterPro" id="IPR050483">
    <property type="entry name" value="CoA-transferase_III_domain"/>
</dbReference>
<dbReference type="Proteomes" id="UP000594778">
    <property type="component" value="Chromosome"/>
</dbReference>
<keyword evidence="1 2" id="KW-0808">Transferase</keyword>